<evidence type="ECO:0000256" key="4">
    <source>
        <dbReference type="ARBA" id="ARBA00022525"/>
    </source>
</evidence>
<feature type="signal peptide" evidence="6">
    <location>
        <begin position="1"/>
        <end position="25"/>
    </location>
</feature>
<reference evidence="7 8" key="1">
    <citation type="journal article" date="2023" name="G3 (Bethesda)">
        <title>A chromosome-length genome assembly and annotation of blackberry (Rubus argutus, cv. 'Hillquist').</title>
        <authorList>
            <person name="Bruna T."/>
            <person name="Aryal R."/>
            <person name="Dudchenko O."/>
            <person name="Sargent D.J."/>
            <person name="Mead D."/>
            <person name="Buti M."/>
            <person name="Cavallini A."/>
            <person name="Hytonen T."/>
            <person name="Andres J."/>
            <person name="Pham M."/>
            <person name="Weisz D."/>
            <person name="Mascagni F."/>
            <person name="Usai G."/>
            <person name="Natali L."/>
            <person name="Bassil N."/>
            <person name="Fernandez G.E."/>
            <person name="Lomsadze A."/>
            <person name="Armour M."/>
            <person name="Olukolu B."/>
            <person name="Poorten T."/>
            <person name="Britton C."/>
            <person name="Davik J."/>
            <person name="Ashrafi H."/>
            <person name="Aiden E.L."/>
            <person name="Borodovsky M."/>
            <person name="Worthington M."/>
        </authorList>
    </citation>
    <scope>NUCLEOTIDE SEQUENCE [LARGE SCALE GENOMIC DNA]</scope>
    <source>
        <strain evidence="7">PI 553951</strain>
    </source>
</reference>
<accession>A0AAW1XXY8</accession>
<dbReference type="Pfam" id="PF05938">
    <property type="entry name" value="Self-incomp_S1"/>
    <property type="match status" value="1"/>
</dbReference>
<evidence type="ECO:0000256" key="5">
    <source>
        <dbReference type="ARBA" id="ARBA00022729"/>
    </source>
</evidence>
<comment type="subcellular location">
    <subcellularLocation>
        <location evidence="1 6">Secreted</location>
    </subcellularLocation>
</comment>
<evidence type="ECO:0000313" key="8">
    <source>
        <dbReference type="Proteomes" id="UP001457282"/>
    </source>
</evidence>
<feature type="chain" id="PRO_5043103051" description="S-protein homolog" evidence="6">
    <location>
        <begin position="26"/>
        <end position="143"/>
    </location>
</feature>
<keyword evidence="3 6" id="KW-0713">Self-incompatibility</keyword>
<name>A0AAW1XXY8_RUBAR</name>
<dbReference type="EMBL" id="JBEDUW010000002">
    <property type="protein sequence ID" value="KAK9941607.1"/>
    <property type="molecule type" value="Genomic_DNA"/>
</dbReference>
<evidence type="ECO:0000256" key="2">
    <source>
        <dbReference type="ARBA" id="ARBA00005581"/>
    </source>
</evidence>
<proteinExistence type="inferred from homology"/>
<dbReference type="InterPro" id="IPR010264">
    <property type="entry name" value="Self-incomp_S1"/>
</dbReference>
<comment type="caution">
    <text evidence="7">The sequence shown here is derived from an EMBL/GenBank/DDBJ whole genome shotgun (WGS) entry which is preliminary data.</text>
</comment>
<dbReference type="Proteomes" id="UP001457282">
    <property type="component" value="Unassembled WGS sequence"/>
</dbReference>
<evidence type="ECO:0000256" key="6">
    <source>
        <dbReference type="RuleBase" id="RU367044"/>
    </source>
</evidence>
<dbReference type="AlphaFoldDB" id="A0AAW1XXY8"/>
<sequence>MALFTRNATLLLMMLVLRYIAVREAKITVSISNFLAESYEDIYNLDLTVHCKSKDDDLGAHVVRFLEDYEFRFNPNIWRTTLFHCTMAWPSRFHHFVIYDQSRDGGCILNNSYCVWRVIDSGACQLKTLPDATEIWDCYPWND</sequence>
<evidence type="ECO:0000313" key="7">
    <source>
        <dbReference type="EMBL" id="KAK9941607.1"/>
    </source>
</evidence>
<keyword evidence="5 6" id="KW-0732">Signal</keyword>
<comment type="similarity">
    <text evidence="2 6">Belongs to the plant self-incompatibility (S1) protein family.</text>
</comment>
<evidence type="ECO:0000256" key="1">
    <source>
        <dbReference type="ARBA" id="ARBA00004613"/>
    </source>
</evidence>
<dbReference type="GO" id="GO:0060320">
    <property type="term" value="P:rejection of self pollen"/>
    <property type="evidence" value="ECO:0007669"/>
    <property type="project" value="UniProtKB-KW"/>
</dbReference>
<dbReference type="GO" id="GO:0005576">
    <property type="term" value="C:extracellular region"/>
    <property type="evidence" value="ECO:0007669"/>
    <property type="project" value="UniProtKB-SubCell"/>
</dbReference>
<dbReference type="PANTHER" id="PTHR31232:SF149">
    <property type="entry name" value="S-PROTEIN HOMOLOG"/>
    <property type="match status" value="1"/>
</dbReference>
<protein>
    <recommendedName>
        <fullName evidence="6">S-protein homolog</fullName>
    </recommendedName>
</protein>
<dbReference type="PANTHER" id="PTHR31232">
    <property type="match status" value="1"/>
</dbReference>
<keyword evidence="8" id="KW-1185">Reference proteome</keyword>
<organism evidence="7 8">
    <name type="scientific">Rubus argutus</name>
    <name type="common">Southern blackberry</name>
    <dbReference type="NCBI Taxonomy" id="59490"/>
    <lineage>
        <taxon>Eukaryota</taxon>
        <taxon>Viridiplantae</taxon>
        <taxon>Streptophyta</taxon>
        <taxon>Embryophyta</taxon>
        <taxon>Tracheophyta</taxon>
        <taxon>Spermatophyta</taxon>
        <taxon>Magnoliopsida</taxon>
        <taxon>eudicotyledons</taxon>
        <taxon>Gunneridae</taxon>
        <taxon>Pentapetalae</taxon>
        <taxon>rosids</taxon>
        <taxon>fabids</taxon>
        <taxon>Rosales</taxon>
        <taxon>Rosaceae</taxon>
        <taxon>Rosoideae</taxon>
        <taxon>Rosoideae incertae sedis</taxon>
        <taxon>Rubus</taxon>
    </lineage>
</organism>
<evidence type="ECO:0000256" key="3">
    <source>
        <dbReference type="ARBA" id="ARBA00022471"/>
    </source>
</evidence>
<keyword evidence="4 6" id="KW-0964">Secreted</keyword>
<gene>
    <name evidence="7" type="ORF">M0R45_007309</name>
</gene>